<feature type="transmembrane region" description="Helical" evidence="7">
    <location>
        <begin position="178"/>
        <end position="197"/>
    </location>
</feature>
<feature type="domain" description="Major facilitator superfamily (MFS) profile" evidence="8">
    <location>
        <begin position="22"/>
        <end position="508"/>
    </location>
</feature>
<dbReference type="SUPFAM" id="SSF103473">
    <property type="entry name" value="MFS general substrate transporter"/>
    <property type="match status" value="1"/>
</dbReference>
<dbReference type="InterPro" id="IPR011701">
    <property type="entry name" value="MFS"/>
</dbReference>
<dbReference type="PROSITE" id="PS50850">
    <property type="entry name" value="MFS"/>
    <property type="match status" value="1"/>
</dbReference>
<evidence type="ECO:0000313" key="9">
    <source>
        <dbReference type="EMBL" id="MDR7153136.1"/>
    </source>
</evidence>
<proteinExistence type="predicted"/>
<dbReference type="PRINTS" id="PR01036">
    <property type="entry name" value="TCRTETB"/>
</dbReference>
<feature type="transmembrane region" description="Helical" evidence="7">
    <location>
        <begin position="481"/>
        <end position="501"/>
    </location>
</feature>
<feature type="transmembrane region" description="Helical" evidence="7">
    <location>
        <begin position="209"/>
        <end position="227"/>
    </location>
</feature>
<keyword evidence="4 7" id="KW-0812">Transmembrane</keyword>
<evidence type="ECO:0000256" key="6">
    <source>
        <dbReference type="ARBA" id="ARBA00023136"/>
    </source>
</evidence>
<evidence type="ECO:0000256" key="2">
    <source>
        <dbReference type="ARBA" id="ARBA00022448"/>
    </source>
</evidence>
<dbReference type="CDD" id="cd17321">
    <property type="entry name" value="MFS_MMR_MDR_like"/>
    <property type="match status" value="1"/>
</dbReference>
<keyword evidence="2" id="KW-0813">Transport</keyword>
<feature type="transmembrane region" description="Helical" evidence="7">
    <location>
        <begin position="341"/>
        <end position="359"/>
    </location>
</feature>
<feature type="transmembrane region" description="Helical" evidence="7">
    <location>
        <begin position="146"/>
        <end position="172"/>
    </location>
</feature>
<dbReference type="RefSeq" id="WP_310322620.1">
    <property type="nucleotide sequence ID" value="NZ_JAVDWU010000018.1"/>
</dbReference>
<evidence type="ECO:0000256" key="3">
    <source>
        <dbReference type="ARBA" id="ARBA00022475"/>
    </source>
</evidence>
<feature type="transmembrane region" description="Helical" evidence="7">
    <location>
        <begin position="58"/>
        <end position="76"/>
    </location>
</feature>
<organism evidence="9 10">
    <name type="scientific">Hydrogenophaga palleronii</name>
    <dbReference type="NCBI Taxonomy" id="65655"/>
    <lineage>
        <taxon>Bacteria</taxon>
        <taxon>Pseudomonadati</taxon>
        <taxon>Pseudomonadota</taxon>
        <taxon>Betaproteobacteria</taxon>
        <taxon>Burkholderiales</taxon>
        <taxon>Comamonadaceae</taxon>
        <taxon>Hydrogenophaga</taxon>
    </lineage>
</organism>
<evidence type="ECO:0000256" key="4">
    <source>
        <dbReference type="ARBA" id="ARBA00022692"/>
    </source>
</evidence>
<dbReference type="InterPro" id="IPR020846">
    <property type="entry name" value="MFS_dom"/>
</dbReference>
<feature type="transmembrane region" description="Helical" evidence="7">
    <location>
        <begin position="113"/>
        <end position="134"/>
    </location>
</feature>
<keyword evidence="10" id="KW-1185">Reference proteome</keyword>
<comment type="caution">
    <text evidence="9">The sequence shown here is derived from an EMBL/GenBank/DDBJ whole genome shotgun (WGS) entry which is preliminary data.</text>
</comment>
<feature type="transmembrane region" description="Helical" evidence="7">
    <location>
        <begin position="20"/>
        <end position="46"/>
    </location>
</feature>
<feature type="transmembrane region" description="Helical" evidence="7">
    <location>
        <begin position="88"/>
        <end position="107"/>
    </location>
</feature>
<keyword evidence="5 7" id="KW-1133">Transmembrane helix</keyword>
<comment type="subcellular location">
    <subcellularLocation>
        <location evidence="1">Cell membrane</location>
        <topology evidence="1">Multi-pass membrane protein</topology>
    </subcellularLocation>
</comment>
<dbReference type="InterPro" id="IPR036259">
    <property type="entry name" value="MFS_trans_sf"/>
</dbReference>
<feature type="transmembrane region" description="Helical" evidence="7">
    <location>
        <begin position="275"/>
        <end position="296"/>
    </location>
</feature>
<sequence>MSAALPLPEVAPPSATRREWVALGVIALPCMVYAMDLTVLNLALPAISADLRPSASQLLWIIDIYGFMVAGLLITMGTLGDKLGRRRLLLIGAAAFAAASVAAALSTTAEALIATRALLGIAGATLAPSTLSLISNMFRHERERRVAIGIWISSYSVGGAIGPLVGGVILQYFAWPAIFWAAVPVMLLLLVVGPFLLPEYRDANAGRLDLGSVLLSLVAALGGVAVLKRVAEGQLGLATGVVAAIALLAAVAFLRRQRRIDYPLLDIGLFRQPRFAAAICTYALTSFAMFGVYIFVSQHLQLVLGLSPLVAGVCTVPWALSFVVGSMLTPAMAQRWSAPRTMLGGLVIAAFGFAGMTLAGGAHGLVWLMGGMVLMGLGMAPVFALGNDIVISSAPPERAGAASALSETSSEFSGALGIAVFGSLTTSLYRAGMVGQWPDGLTAEAMASASTLGGALTVADGLPAALAEPLRMAARAAFVDGLQAAAVLGTGIMVVSALLAWRMFRTPSKPAEVCAASDG</sequence>
<keyword evidence="6 7" id="KW-0472">Membrane</keyword>
<dbReference type="PANTHER" id="PTHR42718:SF47">
    <property type="entry name" value="METHYL VIOLOGEN RESISTANCE PROTEIN SMVA"/>
    <property type="match status" value="1"/>
</dbReference>
<name>A0ABU1WW25_9BURK</name>
<feature type="transmembrane region" description="Helical" evidence="7">
    <location>
        <begin position="302"/>
        <end position="329"/>
    </location>
</feature>
<evidence type="ECO:0000256" key="1">
    <source>
        <dbReference type="ARBA" id="ARBA00004651"/>
    </source>
</evidence>
<evidence type="ECO:0000313" key="10">
    <source>
        <dbReference type="Proteomes" id="UP001265700"/>
    </source>
</evidence>
<evidence type="ECO:0000259" key="8">
    <source>
        <dbReference type="PROSITE" id="PS50850"/>
    </source>
</evidence>
<reference evidence="9 10" key="1">
    <citation type="submission" date="2023-07" db="EMBL/GenBank/DDBJ databases">
        <title>Sorghum-associated microbial communities from plants grown in Nebraska, USA.</title>
        <authorList>
            <person name="Schachtman D."/>
        </authorList>
    </citation>
    <scope>NUCLEOTIDE SEQUENCE [LARGE SCALE GENOMIC DNA]</scope>
    <source>
        <strain evidence="9 10">4249</strain>
    </source>
</reference>
<keyword evidence="3" id="KW-1003">Cell membrane</keyword>
<accession>A0ABU1WW25</accession>
<dbReference type="Gene3D" id="1.20.1720.10">
    <property type="entry name" value="Multidrug resistance protein D"/>
    <property type="match status" value="1"/>
</dbReference>
<evidence type="ECO:0000256" key="7">
    <source>
        <dbReference type="SAM" id="Phobius"/>
    </source>
</evidence>
<dbReference type="Gene3D" id="1.20.1250.20">
    <property type="entry name" value="MFS general substrate transporter like domains"/>
    <property type="match status" value="1"/>
</dbReference>
<feature type="transmembrane region" description="Helical" evidence="7">
    <location>
        <begin position="233"/>
        <end position="254"/>
    </location>
</feature>
<evidence type="ECO:0000256" key="5">
    <source>
        <dbReference type="ARBA" id="ARBA00022989"/>
    </source>
</evidence>
<gene>
    <name evidence="9" type="ORF">J2W49_005116</name>
</gene>
<dbReference type="Pfam" id="PF07690">
    <property type="entry name" value="MFS_1"/>
    <property type="match status" value="1"/>
</dbReference>
<dbReference type="PANTHER" id="PTHR42718">
    <property type="entry name" value="MAJOR FACILITATOR SUPERFAMILY MULTIDRUG TRANSPORTER MFSC"/>
    <property type="match status" value="1"/>
</dbReference>
<dbReference type="EMBL" id="JAVDWU010000018">
    <property type="protein sequence ID" value="MDR7153136.1"/>
    <property type="molecule type" value="Genomic_DNA"/>
</dbReference>
<dbReference type="Proteomes" id="UP001265700">
    <property type="component" value="Unassembled WGS sequence"/>
</dbReference>
<protein>
    <submittedName>
        <fullName evidence="9">DHA2 family multidrug resistance protein-like MFS transporter</fullName>
    </submittedName>
</protein>